<dbReference type="SUPFAM" id="SSF56112">
    <property type="entry name" value="Protein kinase-like (PK-like)"/>
    <property type="match status" value="1"/>
</dbReference>
<dbReference type="GO" id="GO:0005739">
    <property type="term" value="C:mitochondrion"/>
    <property type="evidence" value="ECO:0007669"/>
    <property type="project" value="TreeGrafter"/>
</dbReference>
<dbReference type="PANTHER" id="PTHR36091">
    <property type="entry name" value="ALTERED INHERITANCE OF MITOCHONDRIA PROTEIN 9, MITOCHONDRIAL"/>
    <property type="match status" value="1"/>
</dbReference>
<reference evidence="1 2" key="1">
    <citation type="submission" date="2017-04" db="EMBL/GenBank/DDBJ databases">
        <title>Genome Sequence of the Model Brown-Rot Fungus Postia placenta SB12.</title>
        <authorList>
            <consortium name="DOE Joint Genome Institute"/>
            <person name="Gaskell J."/>
            <person name="Kersten P."/>
            <person name="Larrondo L.F."/>
            <person name="Canessa P."/>
            <person name="Martinez D."/>
            <person name="Hibbett D."/>
            <person name="Schmoll M."/>
            <person name="Kubicek C.P."/>
            <person name="Martinez A.T."/>
            <person name="Yadav J."/>
            <person name="Master E."/>
            <person name="Magnuson J.K."/>
            <person name="James T."/>
            <person name="Yaver D."/>
            <person name="Berka R."/>
            <person name="Labutti K."/>
            <person name="Lipzen A."/>
            <person name="Aerts A."/>
            <person name="Barry K."/>
            <person name="Henrissat B."/>
            <person name="Blanchette R."/>
            <person name="Grigoriev I."/>
            <person name="Cullen D."/>
        </authorList>
    </citation>
    <scope>NUCLEOTIDE SEQUENCE [LARGE SCALE GENOMIC DNA]</scope>
    <source>
        <strain evidence="1 2">MAD-698-R-SB12</strain>
    </source>
</reference>
<dbReference type="GeneID" id="36324000"/>
<dbReference type="STRING" id="670580.A0A1X6N0A3"/>
<proteinExistence type="predicted"/>
<dbReference type="PANTHER" id="PTHR36091:SF2">
    <property type="entry name" value="AMINOGLYCOSIDE PHOSPHOTRANSFERASE DOMAIN-CONTAINING PROTEIN"/>
    <property type="match status" value="1"/>
</dbReference>
<dbReference type="InterPro" id="IPR011009">
    <property type="entry name" value="Kinase-like_dom_sf"/>
</dbReference>
<protein>
    <submittedName>
        <fullName evidence="1">Uncharacterized protein</fullName>
    </submittedName>
</protein>
<dbReference type="AlphaFoldDB" id="A0A1X6N0A3"/>
<evidence type="ECO:0000313" key="2">
    <source>
        <dbReference type="Proteomes" id="UP000194127"/>
    </source>
</evidence>
<dbReference type="OrthoDB" id="2831558at2759"/>
<sequence length="232" mass="25995">MPHPARSARLVFDLLAVPRWRSLFNDELRHTERRRVFNVDGLRRLAAASVDRSPDDIVGMVKLAEGGRNRAFLITMRGGFQMVARVPYPATVPKYFAIASEVATMALLRSSGLPVPEVYGYSPASDNAAETEYIFMVFVYGTALSDIWLNLGERDIVSLTRQLAELEAKMMSIAFPAGGSLYYTKDIEKMTVRPGVTLEDAQFCVGPDTRLSLWYGQRSQLDVDRGPLRKKE</sequence>
<accession>A0A1X6N0A3</accession>
<dbReference type="RefSeq" id="XP_024338839.1">
    <property type="nucleotide sequence ID" value="XM_024479050.1"/>
</dbReference>
<dbReference type="Proteomes" id="UP000194127">
    <property type="component" value="Unassembled WGS sequence"/>
</dbReference>
<dbReference type="EMBL" id="KZ110597">
    <property type="protein sequence ID" value="OSX62045.1"/>
    <property type="molecule type" value="Genomic_DNA"/>
</dbReference>
<gene>
    <name evidence="1" type="ORF">POSPLADRAFT_1046509</name>
</gene>
<evidence type="ECO:0000313" key="1">
    <source>
        <dbReference type="EMBL" id="OSX62045.1"/>
    </source>
</evidence>
<dbReference type="InterPro" id="IPR051035">
    <property type="entry name" value="Mito_inheritance_9"/>
</dbReference>
<dbReference type="Gene3D" id="3.30.200.20">
    <property type="entry name" value="Phosphorylase Kinase, domain 1"/>
    <property type="match status" value="1"/>
</dbReference>
<organism evidence="1 2">
    <name type="scientific">Postia placenta MAD-698-R-SB12</name>
    <dbReference type="NCBI Taxonomy" id="670580"/>
    <lineage>
        <taxon>Eukaryota</taxon>
        <taxon>Fungi</taxon>
        <taxon>Dikarya</taxon>
        <taxon>Basidiomycota</taxon>
        <taxon>Agaricomycotina</taxon>
        <taxon>Agaricomycetes</taxon>
        <taxon>Polyporales</taxon>
        <taxon>Adustoporiaceae</taxon>
        <taxon>Rhodonia</taxon>
    </lineage>
</organism>
<name>A0A1X6N0A3_9APHY</name>
<keyword evidence="2" id="KW-1185">Reference proteome</keyword>